<keyword evidence="4 7" id="KW-0812">Transmembrane</keyword>
<dbReference type="EMBL" id="JBICRM010000061">
    <property type="protein sequence ID" value="MFG1710923.1"/>
    <property type="molecule type" value="Genomic_DNA"/>
</dbReference>
<dbReference type="PANTHER" id="PTHR43744">
    <property type="entry name" value="ABC TRANSPORTER PERMEASE PROTEIN MG189-RELATED-RELATED"/>
    <property type="match status" value="1"/>
</dbReference>
<dbReference type="RefSeq" id="WP_393177203.1">
    <property type="nucleotide sequence ID" value="NZ_JBICRM010000061.1"/>
</dbReference>
<feature type="domain" description="ABC transmembrane type-1" evidence="8">
    <location>
        <begin position="57"/>
        <end position="250"/>
    </location>
</feature>
<protein>
    <submittedName>
        <fullName evidence="9">Carbohydrate ABC transporter permease</fullName>
    </submittedName>
</protein>
<evidence type="ECO:0000313" key="10">
    <source>
        <dbReference type="Proteomes" id="UP001603978"/>
    </source>
</evidence>
<keyword evidence="2 7" id="KW-0813">Transport</keyword>
<evidence type="ECO:0000256" key="7">
    <source>
        <dbReference type="RuleBase" id="RU363032"/>
    </source>
</evidence>
<dbReference type="SUPFAM" id="SSF161098">
    <property type="entry name" value="MetI-like"/>
    <property type="match status" value="1"/>
</dbReference>
<dbReference type="Gene3D" id="1.10.3720.10">
    <property type="entry name" value="MetI-like"/>
    <property type="match status" value="1"/>
</dbReference>
<sequence>MVRTALTDANHLFGDNFSLIPKHLTLANFKRVLGLSTFAEAQAAGGSGASLDFLLYLRNSIVYTTVVVVVQTISCAMAGYALARLRFRGRQALFSLFVSALMVPPIFTLLPNFALVRTLGLLNTFAGLVAPILLMTPFTVFFLRQFFLSIPREVEEAALLDGAGLWRIFWHVALPMSRGPLITIGLTNAVWAWKDYLWPLLVGQEEGTRVLTVALGVFLQQSPNARPDWTGLMTGSTLSVIPLLLLLLVFGKRLANSLQFTGIK</sequence>
<evidence type="ECO:0000256" key="2">
    <source>
        <dbReference type="ARBA" id="ARBA00022448"/>
    </source>
</evidence>
<feature type="transmembrane region" description="Helical" evidence="7">
    <location>
        <begin position="125"/>
        <end position="147"/>
    </location>
</feature>
<dbReference type="Proteomes" id="UP001603978">
    <property type="component" value="Unassembled WGS sequence"/>
</dbReference>
<evidence type="ECO:0000313" key="9">
    <source>
        <dbReference type="EMBL" id="MFG1710923.1"/>
    </source>
</evidence>
<evidence type="ECO:0000256" key="4">
    <source>
        <dbReference type="ARBA" id="ARBA00022692"/>
    </source>
</evidence>
<gene>
    <name evidence="9" type="ORF">ACFLIM_47965</name>
</gene>
<dbReference type="InterPro" id="IPR035906">
    <property type="entry name" value="MetI-like_sf"/>
</dbReference>
<comment type="similarity">
    <text evidence="7">Belongs to the binding-protein-dependent transport system permease family.</text>
</comment>
<keyword evidence="5 7" id="KW-1133">Transmembrane helix</keyword>
<evidence type="ECO:0000256" key="5">
    <source>
        <dbReference type="ARBA" id="ARBA00022989"/>
    </source>
</evidence>
<evidence type="ECO:0000259" key="8">
    <source>
        <dbReference type="PROSITE" id="PS50928"/>
    </source>
</evidence>
<dbReference type="InterPro" id="IPR000515">
    <property type="entry name" value="MetI-like"/>
</dbReference>
<name>A0ABW7AV65_9ACTN</name>
<evidence type="ECO:0000256" key="3">
    <source>
        <dbReference type="ARBA" id="ARBA00022475"/>
    </source>
</evidence>
<organism evidence="9 10">
    <name type="scientific">Nonomuraea marmarensis</name>
    <dbReference type="NCBI Taxonomy" id="3351344"/>
    <lineage>
        <taxon>Bacteria</taxon>
        <taxon>Bacillati</taxon>
        <taxon>Actinomycetota</taxon>
        <taxon>Actinomycetes</taxon>
        <taxon>Streptosporangiales</taxon>
        <taxon>Streptosporangiaceae</taxon>
        <taxon>Nonomuraea</taxon>
    </lineage>
</organism>
<dbReference type="PROSITE" id="PS50928">
    <property type="entry name" value="ABC_TM1"/>
    <property type="match status" value="1"/>
</dbReference>
<comment type="caution">
    <text evidence="9">The sequence shown here is derived from an EMBL/GenBank/DDBJ whole genome shotgun (WGS) entry which is preliminary data.</text>
</comment>
<feature type="transmembrane region" description="Helical" evidence="7">
    <location>
        <begin position="61"/>
        <end position="82"/>
    </location>
</feature>
<dbReference type="Pfam" id="PF00528">
    <property type="entry name" value="BPD_transp_1"/>
    <property type="match status" value="1"/>
</dbReference>
<dbReference type="PANTHER" id="PTHR43744:SF12">
    <property type="entry name" value="ABC TRANSPORTER PERMEASE PROTEIN MG189-RELATED"/>
    <property type="match status" value="1"/>
</dbReference>
<comment type="subcellular location">
    <subcellularLocation>
        <location evidence="1 7">Cell membrane</location>
        <topology evidence="1 7">Multi-pass membrane protein</topology>
    </subcellularLocation>
</comment>
<proteinExistence type="inferred from homology"/>
<keyword evidence="6 7" id="KW-0472">Membrane</keyword>
<evidence type="ECO:0000256" key="6">
    <source>
        <dbReference type="ARBA" id="ARBA00023136"/>
    </source>
</evidence>
<dbReference type="CDD" id="cd06261">
    <property type="entry name" value="TM_PBP2"/>
    <property type="match status" value="1"/>
</dbReference>
<feature type="transmembrane region" description="Helical" evidence="7">
    <location>
        <begin position="94"/>
        <end position="113"/>
    </location>
</feature>
<feature type="transmembrane region" description="Helical" evidence="7">
    <location>
        <begin position="168"/>
        <end position="193"/>
    </location>
</feature>
<accession>A0ABW7AV65</accession>
<reference evidence="9 10" key="1">
    <citation type="submission" date="2024-10" db="EMBL/GenBank/DDBJ databases">
        <authorList>
            <person name="Topkara A.R."/>
            <person name="Saygin H."/>
        </authorList>
    </citation>
    <scope>NUCLEOTIDE SEQUENCE [LARGE SCALE GENOMIC DNA]</scope>
    <source>
        <strain evidence="9 10">M3C6</strain>
    </source>
</reference>
<keyword evidence="3" id="KW-1003">Cell membrane</keyword>
<keyword evidence="10" id="KW-1185">Reference proteome</keyword>
<feature type="transmembrane region" description="Helical" evidence="7">
    <location>
        <begin position="229"/>
        <end position="250"/>
    </location>
</feature>
<evidence type="ECO:0000256" key="1">
    <source>
        <dbReference type="ARBA" id="ARBA00004651"/>
    </source>
</evidence>